<dbReference type="Ensembl" id="ENSXETT00000114674">
    <property type="protein sequence ID" value="ENSXETP00000105135"/>
    <property type="gene ID" value="ENSXETG00000036559"/>
</dbReference>
<dbReference type="GeneID" id="100488793"/>
<keyword evidence="3 4" id="KW-0689">Ribosomal protein</keyword>
<evidence type="ECO:0000313" key="1">
    <source>
        <dbReference type="Ensembl" id="ENSXETP00000068485"/>
    </source>
</evidence>
<reference evidence="1" key="1">
    <citation type="journal article" date="2010" name="Science">
        <title>The genome of the Western clawed frog Xenopus tropicalis.</title>
        <authorList>
            <person name="Hellsten U."/>
            <person name="Harland R.M."/>
            <person name="Gilchrist M.J."/>
            <person name="Hendrix D."/>
            <person name="Jurka J."/>
            <person name="Kapitonov V."/>
            <person name="Ovcharenko I."/>
            <person name="Putnam N.H."/>
            <person name="Shu S."/>
            <person name="Taher L."/>
            <person name="Blitz I.L."/>
            <person name="Blumberg B."/>
            <person name="Dichmann D.S."/>
            <person name="Dubchak I."/>
            <person name="Amaya E."/>
            <person name="Detter J.C."/>
            <person name="Fletcher R."/>
            <person name="Gerhard D.S."/>
            <person name="Goodstein D."/>
            <person name="Graves T."/>
            <person name="Grigoriev I.V."/>
            <person name="Grimwood J."/>
            <person name="Kawashima T."/>
            <person name="Lindquist E."/>
            <person name="Lucas S.M."/>
            <person name="Mead P.E."/>
            <person name="Mitros T."/>
            <person name="Ogino H."/>
            <person name="Ohta Y."/>
            <person name="Poliakov A.V."/>
            <person name="Pollet N."/>
            <person name="Robert J."/>
            <person name="Salamov A."/>
            <person name="Sater A.K."/>
            <person name="Schmutz J."/>
            <person name="Terry A."/>
            <person name="Vize P.D."/>
            <person name="Warren W.C."/>
            <person name="Wells D."/>
            <person name="Wills A."/>
            <person name="Wilson R.K."/>
            <person name="Zimmerman L.B."/>
            <person name="Zorn A.M."/>
            <person name="Grainger R."/>
            <person name="Grammer T."/>
            <person name="Khokha M.K."/>
            <person name="Richardson P.M."/>
            <person name="Rokhsar D.S."/>
        </authorList>
    </citation>
    <scope>NUCLEOTIDE SEQUENCE [LARGE SCALE GENOMIC DNA]</scope>
    <source>
        <strain evidence="1">Nigerian</strain>
    </source>
</reference>
<evidence type="ECO:0000313" key="3">
    <source>
        <dbReference type="RefSeq" id="XP_002939355.2"/>
    </source>
</evidence>
<dbReference type="Bgee" id="ENSXETG00000036559">
    <property type="expression patterns" value="Expressed in heart and 13 other cell types or tissues"/>
</dbReference>
<dbReference type="GO" id="GO:0003735">
    <property type="term" value="F:structural constituent of ribosome"/>
    <property type="evidence" value="ECO:0000318"/>
    <property type="project" value="GO_Central"/>
</dbReference>
<dbReference type="Gene3D" id="6.20.130.20">
    <property type="entry name" value="Mitochondrial ribosomal protein L55"/>
    <property type="match status" value="1"/>
</dbReference>
<protein>
    <submittedName>
        <fullName evidence="3 4">39S ribosomal protein L55, mitochondrial</fullName>
    </submittedName>
    <submittedName>
        <fullName evidence="1">Mitochondrial ribosomal protein L55</fullName>
    </submittedName>
</protein>
<dbReference type="Xenbase" id="XB-GENE-6461298">
    <property type="gene designation" value="mrpl55"/>
</dbReference>
<dbReference type="Ensembl" id="ENSXETT00000085904">
    <property type="protein sequence ID" value="ENSXETP00000068485"/>
    <property type="gene ID" value="ENSXETG00000036559"/>
</dbReference>
<dbReference type="InterPro" id="IPR018615">
    <property type="entry name" value="Ribosomal_mL55"/>
</dbReference>
<dbReference type="RefSeq" id="XP_002939355.2">
    <property type="nucleotide sequence ID" value="XM_002939309.5"/>
</dbReference>
<evidence type="ECO:0000313" key="2">
    <source>
        <dbReference type="Proteomes" id="UP000008143"/>
    </source>
</evidence>
<dbReference type="GO" id="GO:0005762">
    <property type="term" value="C:mitochondrial large ribosomal subunit"/>
    <property type="evidence" value="ECO:0000318"/>
    <property type="project" value="GO_Central"/>
</dbReference>
<keyword evidence="2" id="KW-1185">Reference proteome</keyword>
<dbReference type="OMA" id="IRIRYKE"/>
<gene>
    <name evidence="1 3 4 5" type="primary">mrpl55</name>
</gene>
<sequence length="134" mass="15359">MASVGRLGVTLHSAISLLQPAACRTFLPAACRLHSSPWLHDSNRTSIVRCGRKTLIRQYPVLLVQPDGSTVTIQYKEPRRILTMPVDISTLSEEDRKARLRKRDQSKRVTAKQDKEEFDDGFSVDQYSKFWKKK</sequence>
<name>A0A6I8QGH6_XENTR</name>
<dbReference type="GeneTree" id="ENSGT00940000165232"/>
<evidence type="ECO:0000313" key="4">
    <source>
        <dbReference type="RefSeq" id="XP_004915635.1"/>
    </source>
</evidence>
<dbReference type="InterPro" id="IPR044884">
    <property type="entry name" value="Ribosomal_mL55_sf"/>
</dbReference>
<dbReference type="CTD" id="128308"/>
<dbReference type="KEGG" id="xtr:100488793"/>
<evidence type="ECO:0000313" key="5">
    <source>
        <dbReference type="Xenbase" id="XB-GENE-6461298"/>
    </source>
</evidence>
<dbReference type="Proteomes" id="UP000008143">
    <property type="component" value="Chromosome 6"/>
</dbReference>
<organism evidence="1">
    <name type="scientific">Xenopus tropicalis</name>
    <name type="common">Western clawed frog</name>
    <name type="synonym">Silurana tropicalis</name>
    <dbReference type="NCBI Taxonomy" id="8364"/>
    <lineage>
        <taxon>Eukaryota</taxon>
        <taxon>Metazoa</taxon>
        <taxon>Chordata</taxon>
        <taxon>Craniata</taxon>
        <taxon>Vertebrata</taxon>
        <taxon>Euteleostomi</taxon>
        <taxon>Amphibia</taxon>
        <taxon>Batrachia</taxon>
        <taxon>Anura</taxon>
        <taxon>Pipoidea</taxon>
        <taxon>Pipidae</taxon>
        <taxon>Xenopodinae</taxon>
        <taxon>Xenopus</taxon>
        <taxon>Silurana</taxon>
    </lineage>
</organism>
<reference evidence="1" key="2">
    <citation type="submission" date="2020-05" db="UniProtKB">
        <authorList>
            <consortium name="Ensembl"/>
        </authorList>
    </citation>
    <scope>IDENTIFICATION</scope>
</reference>
<dbReference type="PANTHER" id="PTHR34095:SF1">
    <property type="entry name" value="LARGE RIBOSOMAL SUBUNIT PROTEIN ML55"/>
    <property type="match status" value="1"/>
</dbReference>
<dbReference type="Pfam" id="PF09776">
    <property type="entry name" value="Mitoc_L55"/>
    <property type="match status" value="1"/>
</dbReference>
<dbReference type="OrthoDB" id="9986315at2759"/>
<proteinExistence type="predicted"/>
<keyword evidence="3 4" id="KW-0687">Ribonucleoprotein</keyword>
<dbReference type="GO" id="GO:0006412">
    <property type="term" value="P:translation"/>
    <property type="evidence" value="ECO:0000318"/>
    <property type="project" value="GO_Central"/>
</dbReference>
<reference evidence="3 4" key="3">
    <citation type="submission" date="2025-04" db="UniProtKB">
        <authorList>
            <consortium name="RefSeq"/>
        </authorList>
    </citation>
    <scope>IDENTIFICATION</scope>
    <source>
        <strain evidence="3 4">Nigerian</strain>
        <tissue evidence="3 4">Liver and blood</tissue>
    </source>
</reference>
<dbReference type="AGR" id="Xenbase:XB-GENE-6461298"/>
<accession>A0A6I8QGH6</accession>
<dbReference type="PANTHER" id="PTHR34095">
    <property type="entry name" value="39S RIBOSOMAL PROTEIN L55, MITOCHONDRIAL"/>
    <property type="match status" value="1"/>
</dbReference>
<dbReference type="RefSeq" id="XP_004915635.1">
    <property type="nucleotide sequence ID" value="XM_004915578.3"/>
</dbReference>
<dbReference type="AlphaFoldDB" id="A0A6I8QGH6"/>